<dbReference type="FunFam" id="3.30.200.20:FF:000192">
    <property type="entry name" value="Serine/threonine-protein kinase cot-1"/>
    <property type="match status" value="1"/>
</dbReference>
<keyword evidence="4" id="KW-0808">Transferase</keyword>
<dbReference type="InterPro" id="IPR011009">
    <property type="entry name" value="Kinase-like_dom_sf"/>
</dbReference>
<dbReference type="InterPro" id="IPR017441">
    <property type="entry name" value="Protein_kinase_ATP_BS"/>
</dbReference>
<feature type="compositionally biased region" description="Polar residues" evidence="12">
    <location>
        <begin position="466"/>
        <end position="479"/>
    </location>
</feature>
<dbReference type="PANTHER" id="PTHR24356">
    <property type="entry name" value="SERINE/THREONINE-PROTEIN KINASE"/>
    <property type="match status" value="1"/>
</dbReference>
<dbReference type="FunFam" id="1.10.510.10:FF:000024">
    <property type="entry name" value="Probable serine/threonine-protein kinase cot-1"/>
    <property type="match status" value="1"/>
</dbReference>
<proteinExistence type="inferred from homology"/>
<evidence type="ECO:0000256" key="2">
    <source>
        <dbReference type="ARBA" id="ARBA00022527"/>
    </source>
</evidence>
<comment type="caution">
    <text evidence="15">The sequence shown here is derived from an EMBL/GenBank/DDBJ whole genome shotgun (WGS) entry which is preliminary data.</text>
</comment>
<evidence type="ECO:0000313" key="15">
    <source>
        <dbReference type="EMBL" id="ETO18804.1"/>
    </source>
</evidence>
<sequence>MAENPPKETKNPDEPSKEQMEKAEHLKRGLEKIMGTRIKDSRLRNNKAAEMENMTEEQKQEVELDHYITQRTGLREQRAARIKIKAADFQLVKVIGKGAFGEVRIVRDKQGKVFAMKTMVKKAMVAKNQVGHIVAERDLMAEADNPWLVKLYYAFQDATYLYLVMEYCGGGDLMGLLIKKDILSDSDTRFYMSELASAIDHVHQLGFVHRDLKPDNVLIANDGHIRLSDFGLAKSFQSLNDKNLGNWQKYVATLRKEDFDQMSKEEDGTGEKGTHLDRKKLFSTVGTPDYIAIEVLYQKGYDKMVDWWSMGVIMFECLVGYAPFHAKDPLATCRKIVRYEKYFKVPPDSKLSKQALDLMKKLVCPAHRRIGFDQIKIHPWFKVNFQNFFFCIHTFDLDFSALQKQTPPFIPNLANPTDARYFDAVESEQDLGKKTTDEAAPYTGVDNRVWGYTFSRADADQVRNMLKQSSSANKEQSIAESTEETNTKDTTET</sequence>
<dbReference type="Pfam" id="PF00069">
    <property type="entry name" value="Pkinase"/>
    <property type="match status" value="2"/>
</dbReference>
<keyword evidence="5 10" id="KW-0547">Nucleotide-binding</keyword>
<dbReference type="SMART" id="SM00133">
    <property type="entry name" value="S_TK_X"/>
    <property type="match status" value="1"/>
</dbReference>
<dbReference type="PANTHER" id="PTHR24356:SF184">
    <property type="entry name" value="SERINE_THREONINE-PROTEIN KINASE TRICORNERED"/>
    <property type="match status" value="1"/>
</dbReference>
<dbReference type="InterPro" id="IPR050236">
    <property type="entry name" value="Ser_Thr_kinase_AGC"/>
</dbReference>
<dbReference type="GO" id="GO:0004674">
    <property type="term" value="F:protein serine/threonine kinase activity"/>
    <property type="evidence" value="ECO:0007669"/>
    <property type="project" value="UniProtKB-KW"/>
</dbReference>
<keyword evidence="6 15" id="KW-0418">Kinase</keyword>
<dbReference type="GO" id="GO:0005524">
    <property type="term" value="F:ATP binding"/>
    <property type="evidence" value="ECO:0007669"/>
    <property type="project" value="UniProtKB-UniRule"/>
</dbReference>
<evidence type="ECO:0000256" key="5">
    <source>
        <dbReference type="ARBA" id="ARBA00022741"/>
    </source>
</evidence>
<evidence type="ECO:0000256" key="12">
    <source>
        <dbReference type="SAM" id="MobiDB-lite"/>
    </source>
</evidence>
<feature type="domain" description="Protein kinase" evidence="13">
    <location>
        <begin position="89"/>
        <end position="381"/>
    </location>
</feature>
<evidence type="ECO:0000256" key="1">
    <source>
        <dbReference type="ARBA" id="ARBA00012513"/>
    </source>
</evidence>
<organism evidence="15 16">
    <name type="scientific">Reticulomyxa filosa</name>
    <dbReference type="NCBI Taxonomy" id="46433"/>
    <lineage>
        <taxon>Eukaryota</taxon>
        <taxon>Sar</taxon>
        <taxon>Rhizaria</taxon>
        <taxon>Retaria</taxon>
        <taxon>Foraminifera</taxon>
        <taxon>Monothalamids</taxon>
        <taxon>Reticulomyxidae</taxon>
        <taxon>Reticulomyxa</taxon>
    </lineage>
</organism>
<keyword evidence="3" id="KW-0597">Phosphoprotein</keyword>
<dbReference type="PROSITE" id="PS51285">
    <property type="entry name" value="AGC_KINASE_CTER"/>
    <property type="match status" value="1"/>
</dbReference>
<dbReference type="PROSITE" id="PS00108">
    <property type="entry name" value="PROTEIN_KINASE_ST"/>
    <property type="match status" value="1"/>
</dbReference>
<reference evidence="15 16" key="1">
    <citation type="journal article" date="2013" name="Curr. Biol.">
        <title>The Genome of the Foraminiferan Reticulomyxa filosa.</title>
        <authorList>
            <person name="Glockner G."/>
            <person name="Hulsmann N."/>
            <person name="Schleicher M."/>
            <person name="Noegel A.A."/>
            <person name="Eichinger L."/>
            <person name="Gallinger C."/>
            <person name="Pawlowski J."/>
            <person name="Sierra R."/>
            <person name="Euteneuer U."/>
            <person name="Pillet L."/>
            <person name="Moustafa A."/>
            <person name="Platzer M."/>
            <person name="Groth M."/>
            <person name="Szafranski K."/>
            <person name="Schliwa M."/>
        </authorList>
    </citation>
    <scope>NUCLEOTIDE SEQUENCE [LARGE SCALE GENOMIC DNA]</scope>
</reference>
<evidence type="ECO:0000256" key="7">
    <source>
        <dbReference type="ARBA" id="ARBA00022840"/>
    </source>
</evidence>
<dbReference type="InterPro" id="IPR008271">
    <property type="entry name" value="Ser/Thr_kinase_AS"/>
</dbReference>
<evidence type="ECO:0000313" key="16">
    <source>
        <dbReference type="Proteomes" id="UP000023152"/>
    </source>
</evidence>
<name>X6MZ83_RETFI</name>
<dbReference type="EC" id="2.7.11.1" evidence="1"/>
<gene>
    <name evidence="15" type="ORF">RFI_18443</name>
</gene>
<evidence type="ECO:0000256" key="11">
    <source>
        <dbReference type="RuleBase" id="RU000304"/>
    </source>
</evidence>
<keyword evidence="7 10" id="KW-0067">ATP-binding</keyword>
<dbReference type="GO" id="GO:0007010">
    <property type="term" value="P:cytoskeleton organization"/>
    <property type="evidence" value="ECO:0007669"/>
    <property type="project" value="UniProtKB-ARBA"/>
</dbReference>
<dbReference type="GO" id="GO:0035556">
    <property type="term" value="P:intracellular signal transduction"/>
    <property type="evidence" value="ECO:0007669"/>
    <property type="project" value="TreeGrafter"/>
</dbReference>
<dbReference type="InterPro" id="IPR000719">
    <property type="entry name" value="Prot_kinase_dom"/>
</dbReference>
<dbReference type="SMART" id="SM00220">
    <property type="entry name" value="S_TKc"/>
    <property type="match status" value="1"/>
</dbReference>
<dbReference type="OrthoDB" id="3638488at2759"/>
<dbReference type="OMA" id="REKMQNW"/>
<feature type="region of interest" description="Disordered" evidence="12">
    <location>
        <begin position="1"/>
        <end position="24"/>
    </location>
</feature>
<dbReference type="Gene3D" id="3.30.200.20">
    <property type="entry name" value="Phosphorylase Kinase, domain 1"/>
    <property type="match status" value="1"/>
</dbReference>
<evidence type="ECO:0000259" key="14">
    <source>
        <dbReference type="PROSITE" id="PS51285"/>
    </source>
</evidence>
<evidence type="ECO:0000259" key="13">
    <source>
        <dbReference type="PROSITE" id="PS50011"/>
    </source>
</evidence>
<feature type="binding site" evidence="10">
    <location>
        <position position="127"/>
    </location>
    <ligand>
        <name>ATP</name>
        <dbReference type="ChEBI" id="CHEBI:30616"/>
    </ligand>
</feature>
<evidence type="ECO:0000256" key="6">
    <source>
        <dbReference type="ARBA" id="ARBA00022777"/>
    </source>
</evidence>
<dbReference type="PROSITE" id="PS50011">
    <property type="entry name" value="PROTEIN_KINASE_DOM"/>
    <property type="match status" value="1"/>
</dbReference>
<dbReference type="EMBL" id="ASPP01014372">
    <property type="protein sequence ID" value="ETO18804.1"/>
    <property type="molecule type" value="Genomic_DNA"/>
</dbReference>
<protein>
    <recommendedName>
        <fullName evidence="1">non-specific serine/threonine protein kinase</fullName>
        <ecNumber evidence="1">2.7.11.1</ecNumber>
    </recommendedName>
</protein>
<evidence type="ECO:0000256" key="8">
    <source>
        <dbReference type="ARBA" id="ARBA00047899"/>
    </source>
</evidence>
<dbReference type="PROSITE" id="PS00107">
    <property type="entry name" value="PROTEIN_KINASE_ATP"/>
    <property type="match status" value="1"/>
</dbReference>
<comment type="catalytic activity">
    <reaction evidence="9">
        <text>L-seryl-[protein] + ATP = O-phospho-L-seryl-[protein] + ADP + H(+)</text>
        <dbReference type="Rhea" id="RHEA:17989"/>
        <dbReference type="Rhea" id="RHEA-COMP:9863"/>
        <dbReference type="Rhea" id="RHEA-COMP:11604"/>
        <dbReference type="ChEBI" id="CHEBI:15378"/>
        <dbReference type="ChEBI" id="CHEBI:29999"/>
        <dbReference type="ChEBI" id="CHEBI:30616"/>
        <dbReference type="ChEBI" id="CHEBI:83421"/>
        <dbReference type="ChEBI" id="CHEBI:456216"/>
        <dbReference type="EC" id="2.7.11.1"/>
    </reaction>
</comment>
<comment type="catalytic activity">
    <reaction evidence="8">
        <text>L-threonyl-[protein] + ATP = O-phospho-L-threonyl-[protein] + ADP + H(+)</text>
        <dbReference type="Rhea" id="RHEA:46608"/>
        <dbReference type="Rhea" id="RHEA-COMP:11060"/>
        <dbReference type="Rhea" id="RHEA-COMP:11605"/>
        <dbReference type="ChEBI" id="CHEBI:15378"/>
        <dbReference type="ChEBI" id="CHEBI:30013"/>
        <dbReference type="ChEBI" id="CHEBI:30616"/>
        <dbReference type="ChEBI" id="CHEBI:61977"/>
        <dbReference type="ChEBI" id="CHEBI:456216"/>
        <dbReference type="EC" id="2.7.11.1"/>
    </reaction>
</comment>
<dbReference type="Proteomes" id="UP000023152">
    <property type="component" value="Unassembled WGS sequence"/>
</dbReference>
<dbReference type="Gene3D" id="1.10.510.10">
    <property type="entry name" value="Transferase(Phosphotransferase) domain 1"/>
    <property type="match status" value="1"/>
</dbReference>
<feature type="domain" description="AGC-kinase C-terminal" evidence="14">
    <location>
        <begin position="395"/>
        <end position="464"/>
    </location>
</feature>
<evidence type="ECO:0000256" key="10">
    <source>
        <dbReference type="PROSITE-ProRule" id="PRU10141"/>
    </source>
</evidence>
<comment type="similarity">
    <text evidence="11">Belongs to the protein kinase superfamily.</text>
</comment>
<evidence type="ECO:0000256" key="9">
    <source>
        <dbReference type="ARBA" id="ARBA00048679"/>
    </source>
</evidence>
<evidence type="ECO:0000256" key="3">
    <source>
        <dbReference type="ARBA" id="ARBA00022553"/>
    </source>
</evidence>
<keyword evidence="16" id="KW-1185">Reference proteome</keyword>
<feature type="region of interest" description="Disordered" evidence="12">
    <location>
        <begin position="464"/>
        <end position="493"/>
    </location>
</feature>
<accession>X6MZ83</accession>
<dbReference type="SUPFAM" id="SSF56112">
    <property type="entry name" value="Protein kinase-like (PK-like)"/>
    <property type="match status" value="1"/>
</dbReference>
<dbReference type="AlphaFoldDB" id="X6MZ83"/>
<dbReference type="InterPro" id="IPR000961">
    <property type="entry name" value="AGC-kinase_C"/>
</dbReference>
<keyword evidence="2 11" id="KW-0723">Serine/threonine-protein kinase</keyword>
<evidence type="ECO:0000256" key="4">
    <source>
        <dbReference type="ARBA" id="ARBA00022679"/>
    </source>
</evidence>